<dbReference type="PATRIC" id="fig|883096.3.peg.1013"/>
<gene>
    <name evidence="1" type="ORF">HMPREF9699_00976</name>
</gene>
<dbReference type="OrthoDB" id="4291430at2"/>
<evidence type="ECO:0000313" key="1">
    <source>
        <dbReference type="EMBL" id="EKB57490.1"/>
    </source>
</evidence>
<dbReference type="eggNOG" id="ENOG502Z8EB">
    <property type="taxonomic scope" value="Bacteria"/>
</dbReference>
<comment type="caution">
    <text evidence="1">The sequence shown here is derived from an EMBL/GenBank/DDBJ whole genome shotgun (WGS) entry which is preliminary data.</text>
</comment>
<reference evidence="1 2" key="1">
    <citation type="submission" date="2012-07" db="EMBL/GenBank/DDBJ databases">
        <title>The Genome Sequence of Bergeyella zoohelcum ATCC 43767.</title>
        <authorList>
            <consortium name="The Broad Institute Genome Sequencing Platform"/>
            <person name="Earl A."/>
            <person name="Ward D."/>
            <person name="Feldgarden M."/>
            <person name="Gevers D."/>
            <person name="Huys G."/>
            <person name="Walker B."/>
            <person name="Young S.K."/>
            <person name="Zeng Q."/>
            <person name="Gargeya S."/>
            <person name="Fitzgerald M."/>
            <person name="Haas B."/>
            <person name="Abouelleil A."/>
            <person name="Alvarado L."/>
            <person name="Arachchi H.M."/>
            <person name="Berlin A.M."/>
            <person name="Chapman S.B."/>
            <person name="Goldberg J."/>
            <person name="Griggs A."/>
            <person name="Gujja S."/>
            <person name="Hansen M."/>
            <person name="Howarth C."/>
            <person name="Imamovic A."/>
            <person name="Larimer J."/>
            <person name="McCowen C."/>
            <person name="Montmayeur A."/>
            <person name="Murphy C."/>
            <person name="Neiman D."/>
            <person name="Pearson M."/>
            <person name="Priest M."/>
            <person name="Roberts A."/>
            <person name="Saif S."/>
            <person name="Shea T."/>
            <person name="Sisk P."/>
            <person name="Sykes S."/>
            <person name="Wortman J."/>
            <person name="Nusbaum C."/>
            <person name="Birren B."/>
        </authorList>
    </citation>
    <scope>NUCLEOTIDE SEQUENCE [LARGE SCALE GENOMIC DNA]</scope>
    <source>
        <strain evidence="1 2">ATCC 43767</strain>
    </source>
</reference>
<dbReference type="RefSeq" id="WP_002662896.1">
    <property type="nucleotide sequence ID" value="NZ_JH932293.1"/>
</dbReference>
<dbReference type="EMBL" id="AGYA01000019">
    <property type="protein sequence ID" value="EKB57490.1"/>
    <property type="molecule type" value="Genomic_DNA"/>
</dbReference>
<evidence type="ECO:0000313" key="2">
    <source>
        <dbReference type="Proteomes" id="UP000006085"/>
    </source>
</evidence>
<evidence type="ECO:0008006" key="3">
    <source>
        <dbReference type="Google" id="ProtNLM"/>
    </source>
</evidence>
<organism evidence="1 2">
    <name type="scientific">Bergeyella zoohelcum ATCC 43767</name>
    <dbReference type="NCBI Taxonomy" id="883096"/>
    <lineage>
        <taxon>Bacteria</taxon>
        <taxon>Pseudomonadati</taxon>
        <taxon>Bacteroidota</taxon>
        <taxon>Flavobacteriia</taxon>
        <taxon>Flavobacteriales</taxon>
        <taxon>Weeksellaceae</taxon>
        <taxon>Bergeyella</taxon>
    </lineage>
</organism>
<dbReference type="Proteomes" id="UP000006085">
    <property type="component" value="Unassembled WGS sequence"/>
</dbReference>
<sequence length="366" mass="42776">MKIKIAYIELDTHAEIADAFYSIAQKSELFSVDFLFSPKIQQRIPHIPSTLVENPKAIFSILKNNHYQHIIIGTAHRYFHIWNKIVSHYSTSIIVHNQNFAGLNSFQLLTKIFKEDWKYRLKLLLKENLLSAPKIHSLAKRKWVLDRGLEQKDFSYLPIFCTNEKSKIDKNFKNKKHKNEENEEKNIIVIPGAVQQTRRDYGKILDALKYFTHPTEVVLLGKAEGSELQGIFSALPFLPEHIDLKYFTEKISKEIFDNYLSKATVLWCPIQEKTSFFSNEEYYGKTKMSGNILDAIRSEKPIIIPQHHPCTHNFMFHEKENIETQISSLQQKQFDFSEFTIERKVKDWELAIMGLVNTSLKTINPI</sequence>
<dbReference type="AlphaFoldDB" id="K1LL39"/>
<keyword evidence="2" id="KW-1185">Reference proteome</keyword>
<protein>
    <recommendedName>
        <fullName evidence="3">Glycosyl transferase family 1 domain-containing protein</fullName>
    </recommendedName>
</protein>
<proteinExistence type="predicted"/>
<dbReference type="HOGENOM" id="CLU_796187_0_0_10"/>
<name>K1LL39_9FLAO</name>
<accession>K1LL39</accession>